<feature type="compositionally biased region" description="Basic and acidic residues" evidence="1">
    <location>
        <begin position="17"/>
        <end position="36"/>
    </location>
</feature>
<evidence type="ECO:0000313" key="3">
    <source>
        <dbReference type="EMBL" id="KIE11902.1"/>
    </source>
</evidence>
<evidence type="ECO:0008006" key="5">
    <source>
        <dbReference type="Google" id="ProtNLM"/>
    </source>
</evidence>
<reference evidence="3" key="1">
    <citation type="journal article" date="2015" name="Genome Announc.">
        <title>Draft Genome Sequence of Tolypothrix boutellei Strain VB521301.</title>
        <authorList>
            <person name="Chandrababunaidu M.M."/>
            <person name="Singh D."/>
            <person name="Sen D."/>
            <person name="Bhan S."/>
            <person name="Das S."/>
            <person name="Gupta A."/>
            <person name="Adhikary S.P."/>
            <person name="Tripathy S."/>
        </authorList>
    </citation>
    <scope>NUCLEOTIDE SEQUENCE</scope>
    <source>
        <strain evidence="3">VB521301</strain>
    </source>
</reference>
<accession>A0A0C1NAY7</accession>
<dbReference type="AlphaFoldDB" id="A0A0C1NAY7"/>
<dbReference type="EMBL" id="JHEG02000037">
    <property type="protein sequence ID" value="KIE11902.1"/>
    <property type="molecule type" value="Genomic_DNA"/>
</dbReference>
<protein>
    <recommendedName>
        <fullName evidence="5">HMA domain-containing protein</fullName>
    </recommendedName>
</protein>
<evidence type="ECO:0000256" key="1">
    <source>
        <dbReference type="SAM" id="MobiDB-lite"/>
    </source>
</evidence>
<proteinExistence type="predicted"/>
<dbReference type="RefSeq" id="WP_038079358.1">
    <property type="nucleotide sequence ID" value="NZ_JHEG04000001.1"/>
</dbReference>
<organism evidence="3">
    <name type="scientific">Tolypothrix bouteillei VB521301</name>
    <dbReference type="NCBI Taxonomy" id="1479485"/>
    <lineage>
        <taxon>Bacteria</taxon>
        <taxon>Bacillati</taxon>
        <taxon>Cyanobacteriota</taxon>
        <taxon>Cyanophyceae</taxon>
        <taxon>Nostocales</taxon>
        <taxon>Tolypothrichaceae</taxon>
        <taxon>Tolypothrix</taxon>
    </lineage>
</organism>
<keyword evidence="4" id="KW-1185">Reference proteome</keyword>
<dbReference type="OrthoDB" id="479859at2"/>
<evidence type="ECO:0000313" key="4">
    <source>
        <dbReference type="Proteomes" id="UP000029738"/>
    </source>
</evidence>
<dbReference type="STRING" id="1479485.DA73_0209605"/>
<feature type="region of interest" description="Disordered" evidence="1">
    <location>
        <begin position="1"/>
        <end position="43"/>
    </location>
</feature>
<dbReference type="EMBL" id="JHEG04000001">
    <property type="protein sequence ID" value="KAF3884178.1"/>
    <property type="molecule type" value="Genomic_DNA"/>
</dbReference>
<comment type="caution">
    <text evidence="3">The sequence shown here is derived from an EMBL/GenBank/DDBJ whole genome shotgun (WGS) entry which is preliminary data.</text>
</comment>
<sequence length="379" mass="41954">MTKTKSSRKRLSPGLQKSDDLVSSHLKGDEVKKDTEQSVGQSTEQLSLDELQIIHATSGRVRVRAIDGGNNSKLDTICQSLHRRDGIKEVYVNERTGSLVINFDEQRLSLSQVMELLQSFGVEQPSHHESKTDPFAAWKSLDFWKEQGISFIPLFAGLAVTRRLGIVGFAAFPVYFITANATRRVISYVESQFSAAEKSPSSKDGDNTAVKLNKLDQSLLSEVEQTSTNRAAQSAKITYNVVHAIPGRIRFNVPRVARDRAYAKRLERLLKTDSYVTTVRVSCDAASVAIGYGNSQIPVSYWANLMQLADETIPQTAPVKTPIEQQLPEPQQQSTQSTLSIRTNEEGVLEVVGLWSDYKTPALSAALSFMANFPLDMVS</sequence>
<dbReference type="Pfam" id="PF19991">
    <property type="entry name" value="HMA_2"/>
    <property type="match status" value="1"/>
</dbReference>
<dbReference type="Proteomes" id="UP000029738">
    <property type="component" value="Unassembled WGS sequence"/>
</dbReference>
<gene>
    <name evidence="3" type="ORF">DA73_0209605</name>
    <name evidence="2" type="ORF">DA73_0400000690</name>
</gene>
<reference evidence="2" key="2">
    <citation type="submission" date="2019-11" db="EMBL/GenBank/DDBJ databases">
        <title>Improved Assembly of Tolypothrix boutellei genome.</title>
        <authorList>
            <person name="Sarangi A.N."/>
            <person name="Mukherjee M."/>
            <person name="Ghosh S."/>
            <person name="Singh D."/>
            <person name="Das A."/>
            <person name="Kant S."/>
            <person name="Prusty A."/>
            <person name="Tripathy S."/>
        </authorList>
    </citation>
    <scope>NUCLEOTIDE SEQUENCE</scope>
    <source>
        <strain evidence="2">VB521301</strain>
    </source>
</reference>
<evidence type="ECO:0000313" key="2">
    <source>
        <dbReference type="EMBL" id="KAF3884178.1"/>
    </source>
</evidence>
<feature type="compositionally biased region" description="Basic residues" evidence="1">
    <location>
        <begin position="1"/>
        <end position="11"/>
    </location>
</feature>
<name>A0A0C1NAY7_9CYAN</name>